<dbReference type="InterPro" id="IPR013598">
    <property type="entry name" value="Exportin-1/Importin-b-like"/>
</dbReference>
<gene>
    <name evidence="2" type="primary">putative Transportin-3</name>
    <name evidence="2" type="ORF">CLUMA_CG004926</name>
</gene>
<dbReference type="PANTHER" id="PTHR12363:SF42">
    <property type="entry name" value="TRANSPORTIN-3"/>
    <property type="match status" value="1"/>
</dbReference>
<sequence length="754" mass="85766">MGEPQIEDVLKNIYDLYEGPDLALKEKASTWLADFQKSIYSWKVADHLLQQKNDLNSCYFAAQTMRSKIQHSFHELPESSHTSLRDSIVSHIEHITLETNPIITKQLCLALSNLVLLMASWEKPIEFLLEKFSSKHDSIQPLLLTLTYIPEELDARYLRLGDNRRKQIIKELESSSPILINFLQSCLTNSDGAFAQKIQIDVISCFTSWVKMNCIPLSDASGSYVFSYAFQILVNPAVSKLIKDVIFIVKSISCFERMFRILQTPNVSWEATEAALFIMEATARNIYTEEDRIAPQVIEAILQLPDNCHIAIRYTSVNILGQLCDWIAAHPTVLERVLNFLLNALQRKESLASASAQSLQLICSACHRDMIHHISGLIEIARCLEMFEIAPDAAIVLLKGIAIIINRLPSEQILNVMRQLCGFQITHIHMLMEKDNKTDPTQWIDRLASIYRHVNPKLEKNQQQENPATIVILEHWPELSRMIDCYQHDAKIMERIVRCIRYAIRCISEQSLPILEPLVKQMVEVYATHTHSCLLYLGSILVDEFGHDMRCVNGLLKMLEAFIEPTFNILQMENGLKNHPDTVDDFFRLAVRYIQRMPLHFLQSPIVSPIIQCATLACTLDHRDANASVMKFISNLLAHGKPNGNSEIRPFVQHIVELQGETLVGNLLYSSIFCLHHNMLGDVADALLEIKIINNDAFGESVQKSLSQLPRKNAGGSVTATDTQMAEFYQCITKANVSVRQVTHALDDFCRLFR</sequence>
<evidence type="ECO:0000259" key="1">
    <source>
        <dbReference type="SMART" id="SM00913"/>
    </source>
</evidence>
<protein>
    <submittedName>
        <fullName evidence="2">CLUMA_CG004926, isoform A</fullName>
    </submittedName>
</protein>
<evidence type="ECO:0000313" key="2">
    <source>
        <dbReference type="EMBL" id="CRK91246.1"/>
    </source>
</evidence>
<dbReference type="InterPro" id="IPR016024">
    <property type="entry name" value="ARM-type_fold"/>
</dbReference>
<dbReference type="InterPro" id="IPR057942">
    <property type="entry name" value="TPR_TNPO3_IPO13_3rd"/>
</dbReference>
<dbReference type="GO" id="GO:0005737">
    <property type="term" value="C:cytoplasm"/>
    <property type="evidence" value="ECO:0007669"/>
    <property type="project" value="TreeGrafter"/>
</dbReference>
<dbReference type="GO" id="GO:0031267">
    <property type="term" value="F:small GTPase binding"/>
    <property type="evidence" value="ECO:0007669"/>
    <property type="project" value="InterPro"/>
</dbReference>
<dbReference type="Gene3D" id="1.25.10.10">
    <property type="entry name" value="Leucine-rich Repeat Variant"/>
    <property type="match status" value="2"/>
</dbReference>
<dbReference type="InterPro" id="IPR001494">
    <property type="entry name" value="Importin-beta_N"/>
</dbReference>
<dbReference type="Pfam" id="PF24140">
    <property type="entry name" value="TPR_TNPO3_IPO13_3rd"/>
    <property type="match status" value="1"/>
</dbReference>
<feature type="domain" description="Importin N-terminal" evidence="1">
    <location>
        <begin position="28"/>
        <end position="94"/>
    </location>
</feature>
<dbReference type="Pfam" id="PF24139">
    <property type="entry name" value="TPR_TNPO3_IPO13_4th"/>
    <property type="match status" value="1"/>
</dbReference>
<dbReference type="STRING" id="568069.A0A1J1HXJ9"/>
<dbReference type="SUPFAM" id="SSF48371">
    <property type="entry name" value="ARM repeat"/>
    <property type="match status" value="1"/>
</dbReference>
<dbReference type="SMART" id="SM00913">
    <property type="entry name" value="IBN_N"/>
    <property type="match status" value="1"/>
</dbReference>
<dbReference type="InterPro" id="IPR011989">
    <property type="entry name" value="ARM-like"/>
</dbReference>
<dbReference type="Proteomes" id="UP000183832">
    <property type="component" value="Unassembled WGS sequence"/>
</dbReference>
<dbReference type="GO" id="GO:0006606">
    <property type="term" value="P:protein import into nucleus"/>
    <property type="evidence" value="ECO:0007669"/>
    <property type="project" value="TreeGrafter"/>
</dbReference>
<accession>A0A1J1HXJ9</accession>
<dbReference type="AlphaFoldDB" id="A0A1J1HXJ9"/>
<dbReference type="Pfam" id="PF08389">
    <property type="entry name" value="Xpo1"/>
    <property type="match status" value="1"/>
</dbReference>
<dbReference type="Pfam" id="PF03810">
    <property type="entry name" value="IBN_N"/>
    <property type="match status" value="1"/>
</dbReference>
<reference evidence="2 3" key="1">
    <citation type="submission" date="2015-04" db="EMBL/GenBank/DDBJ databases">
        <authorList>
            <person name="Syromyatnikov M.Y."/>
            <person name="Popov V.N."/>
        </authorList>
    </citation>
    <scope>NUCLEOTIDE SEQUENCE [LARGE SCALE GENOMIC DNA]</scope>
</reference>
<dbReference type="PANTHER" id="PTHR12363">
    <property type="entry name" value="TRANSPORTIN 3 AND IMPORTIN 13"/>
    <property type="match status" value="1"/>
</dbReference>
<evidence type="ECO:0000313" key="3">
    <source>
        <dbReference type="Proteomes" id="UP000183832"/>
    </source>
</evidence>
<name>A0A1J1HXJ9_9DIPT</name>
<dbReference type="InterPro" id="IPR051345">
    <property type="entry name" value="Importin_beta-like_NTR"/>
</dbReference>
<dbReference type="OrthoDB" id="435593at2759"/>
<keyword evidence="3" id="KW-1185">Reference proteome</keyword>
<dbReference type="InterPro" id="IPR058537">
    <property type="entry name" value="TPR_TNPO3_IPO13_4th"/>
</dbReference>
<proteinExistence type="predicted"/>
<organism evidence="2 3">
    <name type="scientific">Clunio marinus</name>
    <dbReference type="NCBI Taxonomy" id="568069"/>
    <lineage>
        <taxon>Eukaryota</taxon>
        <taxon>Metazoa</taxon>
        <taxon>Ecdysozoa</taxon>
        <taxon>Arthropoda</taxon>
        <taxon>Hexapoda</taxon>
        <taxon>Insecta</taxon>
        <taxon>Pterygota</taxon>
        <taxon>Neoptera</taxon>
        <taxon>Endopterygota</taxon>
        <taxon>Diptera</taxon>
        <taxon>Nematocera</taxon>
        <taxon>Chironomoidea</taxon>
        <taxon>Chironomidae</taxon>
        <taxon>Clunio</taxon>
    </lineage>
</organism>
<dbReference type="EMBL" id="CVRI01000020">
    <property type="protein sequence ID" value="CRK91246.1"/>
    <property type="molecule type" value="Genomic_DNA"/>
</dbReference>